<organism evidence="1 2">
    <name type="scientific">Datura stramonium</name>
    <name type="common">Jimsonweed</name>
    <name type="synonym">Common thornapple</name>
    <dbReference type="NCBI Taxonomy" id="4076"/>
    <lineage>
        <taxon>Eukaryota</taxon>
        <taxon>Viridiplantae</taxon>
        <taxon>Streptophyta</taxon>
        <taxon>Embryophyta</taxon>
        <taxon>Tracheophyta</taxon>
        <taxon>Spermatophyta</taxon>
        <taxon>Magnoliopsida</taxon>
        <taxon>eudicotyledons</taxon>
        <taxon>Gunneridae</taxon>
        <taxon>Pentapetalae</taxon>
        <taxon>asterids</taxon>
        <taxon>lamiids</taxon>
        <taxon>Solanales</taxon>
        <taxon>Solanaceae</taxon>
        <taxon>Solanoideae</taxon>
        <taxon>Datureae</taxon>
        <taxon>Datura</taxon>
    </lineage>
</organism>
<sequence>TCSYECGVFRSMTHVRKGLGDEYTSMALSEQEARDGVQALWLALWAARRAP</sequence>
<feature type="non-terminal residue" evidence="1">
    <location>
        <position position="1"/>
    </location>
</feature>
<evidence type="ECO:0000313" key="1">
    <source>
        <dbReference type="EMBL" id="MCE3049858.1"/>
    </source>
</evidence>
<dbReference type="Proteomes" id="UP000823775">
    <property type="component" value="Unassembled WGS sequence"/>
</dbReference>
<name>A0ABS8WGH3_DATST</name>
<accession>A0ABS8WGH3</accession>
<proteinExistence type="predicted"/>
<protein>
    <submittedName>
        <fullName evidence="1">Uncharacterized protein</fullName>
    </submittedName>
</protein>
<comment type="caution">
    <text evidence="1">The sequence shown here is derived from an EMBL/GenBank/DDBJ whole genome shotgun (WGS) entry which is preliminary data.</text>
</comment>
<gene>
    <name evidence="1" type="ORF">HAX54_045967</name>
</gene>
<reference evidence="1 2" key="1">
    <citation type="journal article" date="2021" name="BMC Genomics">
        <title>Datura genome reveals duplications of psychoactive alkaloid biosynthetic genes and high mutation rate following tissue culture.</title>
        <authorList>
            <person name="Rajewski A."/>
            <person name="Carter-House D."/>
            <person name="Stajich J."/>
            <person name="Litt A."/>
        </authorList>
    </citation>
    <scope>NUCLEOTIDE SEQUENCE [LARGE SCALE GENOMIC DNA]</scope>
    <source>
        <strain evidence="1">AR-01</strain>
    </source>
</reference>
<keyword evidence="2" id="KW-1185">Reference proteome</keyword>
<dbReference type="EMBL" id="JACEIK010007190">
    <property type="protein sequence ID" value="MCE3049858.1"/>
    <property type="molecule type" value="Genomic_DNA"/>
</dbReference>
<evidence type="ECO:0000313" key="2">
    <source>
        <dbReference type="Proteomes" id="UP000823775"/>
    </source>
</evidence>